<keyword evidence="2" id="KW-0805">Transcription regulation</keyword>
<dbReference type="InterPro" id="IPR013249">
    <property type="entry name" value="RNA_pol_sigma70_r4_t2"/>
</dbReference>
<dbReference type="NCBIfam" id="TIGR02937">
    <property type="entry name" value="sigma70-ECF"/>
    <property type="match status" value="1"/>
</dbReference>
<dbReference type="RefSeq" id="WP_157732118.1">
    <property type="nucleotide sequence ID" value="NZ_CP018477.1"/>
</dbReference>
<dbReference type="SUPFAM" id="SSF88946">
    <property type="entry name" value="Sigma2 domain of RNA polymerase sigma factors"/>
    <property type="match status" value="1"/>
</dbReference>
<evidence type="ECO:0000256" key="3">
    <source>
        <dbReference type="ARBA" id="ARBA00023082"/>
    </source>
</evidence>
<accession>A0A286RJP3</accession>
<dbReference type="EMBL" id="CP018477">
    <property type="protein sequence ID" value="ASV76183.1"/>
    <property type="molecule type" value="Genomic_DNA"/>
</dbReference>
<feature type="domain" description="RNA polymerase sigma-70 region 2" evidence="5">
    <location>
        <begin position="54"/>
        <end position="118"/>
    </location>
</feature>
<organism evidence="7 8">
    <name type="scientific">Thermogutta terrifontis</name>
    <dbReference type="NCBI Taxonomy" id="1331910"/>
    <lineage>
        <taxon>Bacteria</taxon>
        <taxon>Pseudomonadati</taxon>
        <taxon>Planctomycetota</taxon>
        <taxon>Planctomycetia</taxon>
        <taxon>Pirellulales</taxon>
        <taxon>Thermoguttaceae</taxon>
        <taxon>Thermogutta</taxon>
    </lineage>
</organism>
<gene>
    <name evidence="7" type="ORF">THTE_3582</name>
</gene>
<dbReference type="GO" id="GO:0003677">
    <property type="term" value="F:DNA binding"/>
    <property type="evidence" value="ECO:0007669"/>
    <property type="project" value="InterPro"/>
</dbReference>
<evidence type="ECO:0000256" key="2">
    <source>
        <dbReference type="ARBA" id="ARBA00023015"/>
    </source>
</evidence>
<dbReference type="Gene3D" id="1.10.10.10">
    <property type="entry name" value="Winged helix-like DNA-binding domain superfamily/Winged helix DNA-binding domain"/>
    <property type="match status" value="1"/>
</dbReference>
<dbReference type="InterPro" id="IPR013325">
    <property type="entry name" value="RNA_pol_sigma_r2"/>
</dbReference>
<dbReference type="InterPro" id="IPR039425">
    <property type="entry name" value="RNA_pol_sigma-70-like"/>
</dbReference>
<protein>
    <submittedName>
        <fullName evidence="7">RNA polymerase sigma factor RpoE</fullName>
    </submittedName>
</protein>
<dbReference type="PANTHER" id="PTHR43133">
    <property type="entry name" value="RNA POLYMERASE ECF-TYPE SIGMA FACTO"/>
    <property type="match status" value="1"/>
</dbReference>
<dbReference type="InterPro" id="IPR036388">
    <property type="entry name" value="WH-like_DNA-bd_sf"/>
</dbReference>
<keyword evidence="8" id="KW-1185">Reference proteome</keyword>
<feature type="domain" description="RNA polymerase sigma factor 70 region 4 type 2" evidence="6">
    <location>
        <begin position="150"/>
        <end position="202"/>
    </location>
</feature>
<dbReference type="InterPro" id="IPR007627">
    <property type="entry name" value="RNA_pol_sigma70_r2"/>
</dbReference>
<evidence type="ECO:0000313" key="8">
    <source>
        <dbReference type="Proteomes" id="UP000215086"/>
    </source>
</evidence>
<keyword evidence="4" id="KW-0804">Transcription</keyword>
<evidence type="ECO:0000313" key="7">
    <source>
        <dbReference type="EMBL" id="ASV76183.1"/>
    </source>
</evidence>
<evidence type="ECO:0000256" key="1">
    <source>
        <dbReference type="ARBA" id="ARBA00010641"/>
    </source>
</evidence>
<dbReference type="InterPro" id="IPR014284">
    <property type="entry name" value="RNA_pol_sigma-70_dom"/>
</dbReference>
<dbReference type="Gene3D" id="1.10.1740.10">
    <property type="match status" value="1"/>
</dbReference>
<dbReference type="GO" id="GO:0016987">
    <property type="term" value="F:sigma factor activity"/>
    <property type="evidence" value="ECO:0007669"/>
    <property type="project" value="UniProtKB-KW"/>
</dbReference>
<comment type="similarity">
    <text evidence="1">Belongs to the sigma-70 factor family. ECF subfamily.</text>
</comment>
<dbReference type="OrthoDB" id="9795666at2"/>
<dbReference type="InterPro" id="IPR013324">
    <property type="entry name" value="RNA_pol_sigma_r3/r4-like"/>
</dbReference>
<dbReference type="Pfam" id="PF04542">
    <property type="entry name" value="Sigma70_r2"/>
    <property type="match status" value="1"/>
</dbReference>
<sequence length="211" mass="24180">MATVLEPLEIERLTSSAEFVAELPLPLPEAPESPICALVEAAKRGEEEAWERVIEIYGQVVYDTIRRRIKSDADADEVRQEVFLQALRKLPQLKEPQALGSWLRRIADRLAINYVTRRHAAPSLSERTWEESSDVRREPFAEVTRREAQEAVRQGLERLGPMDREALYAFYIEGKSLNEMSQEFAVPLGTVKRRLHVARKRLAQQLAGFLD</sequence>
<dbReference type="KEGG" id="ttf:THTE_3582"/>
<proteinExistence type="inferred from homology"/>
<name>A0A286RJP3_9BACT</name>
<dbReference type="PANTHER" id="PTHR43133:SF51">
    <property type="entry name" value="RNA POLYMERASE SIGMA FACTOR"/>
    <property type="match status" value="1"/>
</dbReference>
<evidence type="ECO:0000259" key="6">
    <source>
        <dbReference type="Pfam" id="PF08281"/>
    </source>
</evidence>
<evidence type="ECO:0000256" key="4">
    <source>
        <dbReference type="ARBA" id="ARBA00023163"/>
    </source>
</evidence>
<dbReference type="Pfam" id="PF08281">
    <property type="entry name" value="Sigma70_r4_2"/>
    <property type="match status" value="1"/>
</dbReference>
<reference evidence="7 8" key="1">
    <citation type="journal article" name="Front. Microbiol.">
        <title>Sugar Metabolism of the First Thermophilic Planctomycete Thermogutta terrifontis: Comparative Genomic and Transcriptomic Approaches.</title>
        <authorList>
            <person name="Elcheninov A.G."/>
            <person name="Menzel P."/>
            <person name="Gudbergsdottir S.R."/>
            <person name="Slesarev A.I."/>
            <person name="Kadnikov V.V."/>
            <person name="Krogh A."/>
            <person name="Bonch-Osmolovskaya E.A."/>
            <person name="Peng X."/>
            <person name="Kublanov I.V."/>
        </authorList>
    </citation>
    <scope>NUCLEOTIDE SEQUENCE [LARGE SCALE GENOMIC DNA]</scope>
    <source>
        <strain evidence="7 8">R1</strain>
    </source>
</reference>
<dbReference type="Proteomes" id="UP000215086">
    <property type="component" value="Chromosome"/>
</dbReference>
<keyword evidence="3" id="KW-0731">Sigma factor</keyword>
<dbReference type="GO" id="GO:0006352">
    <property type="term" value="P:DNA-templated transcription initiation"/>
    <property type="evidence" value="ECO:0007669"/>
    <property type="project" value="InterPro"/>
</dbReference>
<evidence type="ECO:0000259" key="5">
    <source>
        <dbReference type="Pfam" id="PF04542"/>
    </source>
</evidence>
<dbReference type="AlphaFoldDB" id="A0A286RJP3"/>
<dbReference type="SUPFAM" id="SSF88659">
    <property type="entry name" value="Sigma3 and sigma4 domains of RNA polymerase sigma factors"/>
    <property type="match status" value="1"/>
</dbReference>